<reference evidence="2" key="1">
    <citation type="submission" date="2022-11" db="EMBL/GenBank/DDBJ databases">
        <title>Marilongibacter aestuarii gen. nov., sp. nov., isolated from tidal flat sediment.</title>
        <authorList>
            <person name="Jiayan W."/>
        </authorList>
    </citation>
    <scope>NUCLEOTIDE SEQUENCE</scope>
    <source>
        <strain evidence="2">Z1-6</strain>
    </source>
</reference>
<feature type="transmembrane region" description="Helical" evidence="1">
    <location>
        <begin position="383"/>
        <end position="402"/>
    </location>
</feature>
<dbReference type="RefSeq" id="WP_343333140.1">
    <property type="nucleotide sequence ID" value="NZ_JAPOHD010000020.1"/>
</dbReference>
<keyword evidence="3" id="KW-1185">Reference proteome</keyword>
<feature type="transmembrane region" description="Helical" evidence="1">
    <location>
        <begin position="121"/>
        <end position="147"/>
    </location>
</feature>
<feature type="transmembrane region" description="Helical" evidence="1">
    <location>
        <begin position="167"/>
        <end position="194"/>
    </location>
</feature>
<feature type="transmembrane region" description="Helical" evidence="1">
    <location>
        <begin position="288"/>
        <end position="304"/>
    </location>
</feature>
<feature type="transmembrane region" description="Helical" evidence="1">
    <location>
        <begin position="712"/>
        <end position="734"/>
    </location>
</feature>
<dbReference type="Proteomes" id="UP001145087">
    <property type="component" value="Unassembled WGS sequence"/>
</dbReference>
<evidence type="ECO:0000313" key="2">
    <source>
        <dbReference type="EMBL" id="MCY1720807.1"/>
    </source>
</evidence>
<dbReference type="InterPro" id="IPR018580">
    <property type="entry name" value="Uncharacterised_YfhO"/>
</dbReference>
<evidence type="ECO:0000256" key="1">
    <source>
        <dbReference type="SAM" id="Phobius"/>
    </source>
</evidence>
<dbReference type="PANTHER" id="PTHR38454">
    <property type="entry name" value="INTEGRAL MEMBRANE PROTEIN-RELATED"/>
    <property type="match status" value="1"/>
</dbReference>
<keyword evidence="1" id="KW-0472">Membrane</keyword>
<gene>
    <name evidence="2" type="ORF">OU798_10655</name>
</gene>
<feature type="transmembrane region" description="Helical" evidence="1">
    <location>
        <begin position="90"/>
        <end position="109"/>
    </location>
</feature>
<keyword evidence="1" id="KW-0812">Transmembrane</keyword>
<organism evidence="2 3">
    <name type="scientific">Draconibacterium aestuarii</name>
    <dbReference type="NCBI Taxonomy" id="2998507"/>
    <lineage>
        <taxon>Bacteria</taxon>
        <taxon>Pseudomonadati</taxon>
        <taxon>Bacteroidota</taxon>
        <taxon>Bacteroidia</taxon>
        <taxon>Marinilabiliales</taxon>
        <taxon>Prolixibacteraceae</taxon>
        <taxon>Draconibacterium</taxon>
    </lineage>
</organism>
<feature type="transmembrane region" description="Helical" evidence="1">
    <location>
        <begin position="313"/>
        <end position="332"/>
    </location>
</feature>
<comment type="caution">
    <text evidence="2">The sequence shown here is derived from an EMBL/GenBank/DDBJ whole genome shotgun (WGS) entry which is preliminary data.</text>
</comment>
<evidence type="ECO:0000313" key="3">
    <source>
        <dbReference type="Proteomes" id="UP001145087"/>
    </source>
</evidence>
<dbReference type="PANTHER" id="PTHR38454:SF1">
    <property type="entry name" value="INTEGRAL MEMBRANE PROTEIN"/>
    <property type="match status" value="1"/>
</dbReference>
<keyword evidence="1" id="KW-1133">Transmembrane helix</keyword>
<feature type="transmembrane region" description="Helical" evidence="1">
    <location>
        <begin position="352"/>
        <end position="371"/>
    </location>
</feature>
<dbReference type="EMBL" id="JAPOHD010000020">
    <property type="protein sequence ID" value="MCY1720807.1"/>
    <property type="molecule type" value="Genomic_DNA"/>
</dbReference>
<feature type="transmembrane region" description="Helical" evidence="1">
    <location>
        <begin position="215"/>
        <end position="237"/>
    </location>
</feature>
<name>A0A9X3J6C0_9BACT</name>
<protein>
    <submittedName>
        <fullName evidence="2">YfhO family protein</fullName>
    </submittedName>
</protein>
<sequence length="1000" mass="114424">MRKREYLFLGFVVIVAFWQVSFLQSGMKWDFVDAYLPSRYFFSESILNNQFPLWNPYLLYGTPIYADLSSVFSPEFWIIGNMFGYSNISLQYIFLLYIFIAGIAFFYFLKQFGTESKISLGLSVAYMLSGLSIGNAQHISFVAGYAILPFVITRYIRFLSAPNRSNFLLMAIALFVMVYASYPGLTIILGYFLFGLFVYDFAKSRGNKAKIRKLIVYHLVLLATTILFSSVYLVAYFQAIPFLSRYSGISAELALRHPFSLKSFLSFVLPMATGNESKYFETDVSMSNGYWGIISLVLFLYCLTRKVKRNESYVILGMGLLSLLASLGDQAFLRKILFDYVPFMDMFKYPAIFRSIAIFGFLAFVGINLDVTQLTKKSGKRMLVIAGFLISGLLALVGYSVLRFDNFVFFDPNKSFYEEILSSDRFNNIVFQGSLQVILLLIFGFIIWKVKEFKRFSSALLLLFVVDGIVATQLSINYTVISDTDPIKFYNYLKSSPKGFPVPELNPMGENSDKNASSEFSWMNNNVFPKKVTYDGLVSFKLDGYSNLANNYPALLEAIKKGPVVYFSDDLRVNTKVENFKSNTVFVSASDYNLLQAEKFASDPNDKLQITRFSPTTIELKTTTRYTQLLTYQQNYFAGWKVFVDGEEQDLINSNFAHMMVRVPQGDHLVVFKYSNPIVIYAFCFSMFVFVLLIGMWSYSFLVQHPEKKRSIIQFVVFGLLFFIVSSALNRYLYAKNKQGLTSVIVEKIDEWKKTYSNNINVFLSTQQNELGNRVNADTTCFVDEKTNLAALSNFMVHSETNYFVFAWQGGSVSMDILELIYSFYPTVMDQKRGNNSGVVLLSKSTGANNYEYCEDFEPGTSSGWPVDKSRLKVDTLTGNSTYCFGVDEQWGTTLTIPVNKEVRKLKKVLLVTDLFLEEKLVDIPLVFSVSREDKKNQYDAPSINRFVKYPYKWARAAVVFDVKTELHEGDLITIYFWNKDAGSFQIDNIKLKLFYDGDY</sequence>
<feature type="transmembrane region" description="Helical" evidence="1">
    <location>
        <begin position="460"/>
        <end position="481"/>
    </location>
</feature>
<feature type="transmembrane region" description="Helical" evidence="1">
    <location>
        <begin position="678"/>
        <end position="700"/>
    </location>
</feature>
<accession>A0A9X3J6C0</accession>
<feature type="transmembrane region" description="Helical" evidence="1">
    <location>
        <begin position="429"/>
        <end position="448"/>
    </location>
</feature>
<proteinExistence type="predicted"/>
<dbReference type="AlphaFoldDB" id="A0A9X3J6C0"/>